<dbReference type="AlphaFoldDB" id="A0A653DSA5"/>
<proteinExistence type="predicted"/>
<name>A0A653DSA5_CALMS</name>
<evidence type="ECO:0000313" key="1">
    <source>
        <dbReference type="EMBL" id="VEN62897.1"/>
    </source>
</evidence>
<dbReference type="Proteomes" id="UP000410492">
    <property type="component" value="Unassembled WGS sequence"/>
</dbReference>
<dbReference type="PANTHER" id="PTHR19446">
    <property type="entry name" value="REVERSE TRANSCRIPTASES"/>
    <property type="match status" value="1"/>
</dbReference>
<keyword evidence="2" id="KW-1185">Reference proteome</keyword>
<dbReference type="OrthoDB" id="8197232at2759"/>
<reference evidence="1 2" key="1">
    <citation type="submission" date="2019-01" db="EMBL/GenBank/DDBJ databases">
        <authorList>
            <person name="Sayadi A."/>
        </authorList>
    </citation>
    <scope>NUCLEOTIDE SEQUENCE [LARGE SCALE GENOMIC DNA]</scope>
</reference>
<sequence length="513" mass="58623">MDQTVDGVEVINQLQGPIITDHMGSHQGSHSTTGGKAEDDEILKILHFNSQSVRNKALEIDALLNEGLDNNAYDFVCISEHFLNIDEDKMTRGGVMILSHSRQLANTFKKCTEITALSKEQVCEVAAIEIVNINLIVVAIYRSPLTPKTMLVRNCEQAFPEKSKLVDPNNMKNMQNQWFTDDLKKYRDCLKLLTQINRSNPHLVSIDEIKNFRRLYSNKIQEAKRQANDEYIRESGNAQKAMWDIIKSNNVILSSSSSSPENLKAHDFNTHFVNYAKIITEKNLINSVNSTNNTDTVQFADTVFDFKEISFNQLRDIINKIKNTPSKDAFSLNIRIIKNVKNIILIPLTKLINEAIRLHSFPDCLKVARVVPIYKKGIKDDPSNYRPISIIPVIGKILETVLNDQLITYFEDNMLFSDHQFGFRKKKSTIMALIRMVECIQHGFNGGNPTLAYLTLKCSFEKYAEFGENQEKISEEYPDHKLSTRLANKFFDQLDCFENPKIFKKNLKAACEV</sequence>
<organism evidence="1 2">
    <name type="scientific">Callosobruchus maculatus</name>
    <name type="common">Southern cowpea weevil</name>
    <name type="synonym">Pulse bruchid</name>
    <dbReference type="NCBI Taxonomy" id="64391"/>
    <lineage>
        <taxon>Eukaryota</taxon>
        <taxon>Metazoa</taxon>
        <taxon>Ecdysozoa</taxon>
        <taxon>Arthropoda</taxon>
        <taxon>Hexapoda</taxon>
        <taxon>Insecta</taxon>
        <taxon>Pterygota</taxon>
        <taxon>Neoptera</taxon>
        <taxon>Endopterygota</taxon>
        <taxon>Coleoptera</taxon>
        <taxon>Polyphaga</taxon>
        <taxon>Cucujiformia</taxon>
        <taxon>Chrysomeloidea</taxon>
        <taxon>Chrysomelidae</taxon>
        <taxon>Bruchinae</taxon>
        <taxon>Bruchini</taxon>
        <taxon>Callosobruchus</taxon>
    </lineage>
</organism>
<dbReference type="InterPro" id="IPR036691">
    <property type="entry name" value="Endo/exonu/phosph_ase_sf"/>
</dbReference>
<dbReference type="EMBL" id="CAACVG010014228">
    <property type="protein sequence ID" value="VEN62897.1"/>
    <property type="molecule type" value="Genomic_DNA"/>
</dbReference>
<gene>
    <name evidence="1" type="ORF">CALMAC_LOCUS19882</name>
</gene>
<protein>
    <submittedName>
        <fullName evidence="1">Uncharacterized protein</fullName>
    </submittedName>
</protein>
<dbReference type="Gene3D" id="3.60.10.10">
    <property type="entry name" value="Endonuclease/exonuclease/phosphatase"/>
    <property type="match status" value="1"/>
</dbReference>
<accession>A0A653DSA5</accession>
<evidence type="ECO:0000313" key="2">
    <source>
        <dbReference type="Proteomes" id="UP000410492"/>
    </source>
</evidence>